<dbReference type="Pfam" id="PF00005">
    <property type="entry name" value="ABC_tran"/>
    <property type="match status" value="1"/>
</dbReference>
<protein>
    <submittedName>
        <fullName evidence="6">Iron ABC transporter ATP-binding protein</fullName>
    </submittedName>
</protein>
<dbReference type="SUPFAM" id="SSF52540">
    <property type="entry name" value="P-loop containing nucleoside triphosphate hydrolases"/>
    <property type="match status" value="1"/>
</dbReference>
<dbReference type="FunFam" id="3.40.50.300:FF:000134">
    <property type="entry name" value="Iron-enterobactin ABC transporter ATP-binding protein"/>
    <property type="match status" value="1"/>
</dbReference>
<dbReference type="PROSITE" id="PS00211">
    <property type="entry name" value="ABC_TRANSPORTER_1"/>
    <property type="match status" value="1"/>
</dbReference>
<comment type="similarity">
    <text evidence="1">Belongs to the ABC transporter superfamily.</text>
</comment>
<evidence type="ECO:0000256" key="2">
    <source>
        <dbReference type="ARBA" id="ARBA00022448"/>
    </source>
</evidence>
<evidence type="ECO:0000256" key="4">
    <source>
        <dbReference type="ARBA" id="ARBA00022840"/>
    </source>
</evidence>
<keyword evidence="7" id="KW-1185">Reference proteome</keyword>
<dbReference type="InterPro" id="IPR027417">
    <property type="entry name" value="P-loop_NTPase"/>
</dbReference>
<reference evidence="6 7" key="1">
    <citation type="submission" date="2016-03" db="EMBL/GenBank/DDBJ databases">
        <title>Pediococcus and Lactobacillus from brewery environment - whole genome sequencing and assembly.</title>
        <authorList>
            <person name="Behr J."/>
            <person name="Geissler A.J."/>
            <person name="Vogel R.F."/>
        </authorList>
    </citation>
    <scope>NUCLEOTIDE SEQUENCE [LARGE SCALE GENOMIC DNA]</scope>
    <source>
        <strain evidence="6 7">TMW 1.1995</strain>
    </source>
</reference>
<evidence type="ECO:0000256" key="3">
    <source>
        <dbReference type="ARBA" id="ARBA00022741"/>
    </source>
</evidence>
<keyword evidence="2" id="KW-0813">Transport</keyword>
<evidence type="ECO:0000313" key="6">
    <source>
        <dbReference type="EMBL" id="ANZ66089.1"/>
    </source>
</evidence>
<evidence type="ECO:0000259" key="5">
    <source>
        <dbReference type="PROSITE" id="PS50893"/>
    </source>
</evidence>
<dbReference type="AlphaFoldDB" id="A0A1B2IVN9"/>
<dbReference type="InterPro" id="IPR003593">
    <property type="entry name" value="AAA+_ATPase"/>
</dbReference>
<dbReference type="GO" id="GO:0005524">
    <property type="term" value="F:ATP binding"/>
    <property type="evidence" value="ECO:0007669"/>
    <property type="project" value="UniProtKB-KW"/>
</dbReference>
<accession>A0A1B2IVN9</accession>
<keyword evidence="4 6" id="KW-0067">ATP-binding</keyword>
<gene>
    <name evidence="6" type="ORF">AYR63_02280</name>
</gene>
<name>A0A1B2IVN9_9LACO</name>
<dbReference type="EMBL" id="CP014924">
    <property type="protein sequence ID" value="ANZ66089.1"/>
    <property type="molecule type" value="Genomic_DNA"/>
</dbReference>
<dbReference type="SMART" id="SM00382">
    <property type="entry name" value="AAA"/>
    <property type="match status" value="1"/>
</dbReference>
<dbReference type="InterPro" id="IPR003439">
    <property type="entry name" value="ABC_transporter-like_ATP-bd"/>
</dbReference>
<dbReference type="OrthoDB" id="9806726at2"/>
<dbReference type="STRING" id="240427.AYR62_00665"/>
<dbReference type="Proteomes" id="UP000093267">
    <property type="component" value="Chromosome"/>
</dbReference>
<dbReference type="Gene3D" id="3.40.50.300">
    <property type="entry name" value="P-loop containing nucleotide triphosphate hydrolases"/>
    <property type="match status" value="1"/>
</dbReference>
<dbReference type="PANTHER" id="PTHR42734:SF6">
    <property type="entry name" value="MOLYBDATE IMPORT ATP-BINDING PROTEIN MOLC"/>
    <property type="match status" value="1"/>
</dbReference>
<keyword evidence="3" id="KW-0547">Nucleotide-binding</keyword>
<evidence type="ECO:0000313" key="7">
    <source>
        <dbReference type="Proteomes" id="UP000093267"/>
    </source>
</evidence>
<dbReference type="GO" id="GO:0016887">
    <property type="term" value="F:ATP hydrolysis activity"/>
    <property type="evidence" value="ECO:0007669"/>
    <property type="project" value="InterPro"/>
</dbReference>
<dbReference type="PROSITE" id="PS50893">
    <property type="entry name" value="ABC_TRANSPORTER_2"/>
    <property type="match status" value="1"/>
</dbReference>
<dbReference type="InterPro" id="IPR017871">
    <property type="entry name" value="ABC_transporter-like_CS"/>
</dbReference>
<proteinExistence type="inferred from homology"/>
<organism evidence="6 7">
    <name type="scientific">Secundilactobacillus paracollinoides</name>
    <dbReference type="NCBI Taxonomy" id="240427"/>
    <lineage>
        <taxon>Bacteria</taxon>
        <taxon>Bacillati</taxon>
        <taxon>Bacillota</taxon>
        <taxon>Bacilli</taxon>
        <taxon>Lactobacillales</taxon>
        <taxon>Lactobacillaceae</taxon>
        <taxon>Secundilactobacillus</taxon>
    </lineage>
</organism>
<dbReference type="InterPro" id="IPR050153">
    <property type="entry name" value="Metal_Ion_Import_ABC"/>
</dbReference>
<dbReference type="CDD" id="cd03214">
    <property type="entry name" value="ABC_Iron-Siderophores_B12_Hemin"/>
    <property type="match status" value="1"/>
</dbReference>
<dbReference type="KEGG" id="lpd:AYR62_00665"/>
<feature type="domain" description="ABC transporter" evidence="5">
    <location>
        <begin position="5"/>
        <end position="242"/>
    </location>
</feature>
<dbReference type="RefSeq" id="WP_065911350.1">
    <property type="nucleotide sequence ID" value="NZ_CP014915.1"/>
</dbReference>
<sequence length="258" mass="28456">MTQILSADHLTFHYPDAKPLFADLSLSVETGEVLTLLGPNGIGKSTLLKCLLGFLKPSQGTVMLDSEPIDHLDNRSRARKIAYVAQTVDQSCQLCVRDYVVTGRTPYLNFSQQPGDAEYQVATNALKQLAIADLASQPVNTLSGGQLQLVTIAKALVQQPELIILDEPTSALDFGRQRQVIELIKQLSNDNYAIILTTHNPNHAFMINQKVGLFGQDGQFQIGATCDLLTQENLQNAYQTQLTLLYVDELKRTICELP</sequence>
<dbReference type="PANTHER" id="PTHR42734">
    <property type="entry name" value="METAL TRANSPORT SYSTEM ATP-BINDING PROTEIN TM_0124-RELATED"/>
    <property type="match status" value="1"/>
</dbReference>
<evidence type="ECO:0000256" key="1">
    <source>
        <dbReference type="ARBA" id="ARBA00005417"/>
    </source>
</evidence>